<proteinExistence type="predicted"/>
<feature type="transmembrane region" description="Helical" evidence="8">
    <location>
        <begin position="28"/>
        <end position="47"/>
    </location>
</feature>
<keyword evidence="6 8" id="KW-0472">Membrane</keyword>
<feature type="domain" description="POTRA" evidence="9">
    <location>
        <begin position="60"/>
        <end position="128"/>
    </location>
</feature>
<dbReference type="Pfam" id="PF08478">
    <property type="entry name" value="POTRA_1"/>
    <property type="match status" value="1"/>
</dbReference>
<evidence type="ECO:0000256" key="8">
    <source>
        <dbReference type="SAM" id="Phobius"/>
    </source>
</evidence>
<evidence type="ECO:0000256" key="1">
    <source>
        <dbReference type="ARBA" id="ARBA00004370"/>
    </source>
</evidence>
<evidence type="ECO:0000256" key="3">
    <source>
        <dbReference type="ARBA" id="ARBA00022618"/>
    </source>
</evidence>
<dbReference type="PANTHER" id="PTHR35851">
    <property type="entry name" value="CELL DIVISION PROTEIN FTSQ"/>
    <property type="match status" value="1"/>
</dbReference>
<keyword evidence="7" id="KW-0131">Cell cycle</keyword>
<accession>A0A484HJ37</accession>
<evidence type="ECO:0000256" key="4">
    <source>
        <dbReference type="ARBA" id="ARBA00022692"/>
    </source>
</evidence>
<evidence type="ECO:0000259" key="9">
    <source>
        <dbReference type="PROSITE" id="PS51779"/>
    </source>
</evidence>
<keyword evidence="2" id="KW-1003">Cell membrane</keyword>
<evidence type="ECO:0000313" key="10">
    <source>
        <dbReference type="EMBL" id="VEN75291.1"/>
    </source>
</evidence>
<dbReference type="PANTHER" id="PTHR35851:SF1">
    <property type="entry name" value="CELL DIVISION PROTEIN FTSQ"/>
    <property type="match status" value="1"/>
</dbReference>
<keyword evidence="5 8" id="KW-1133">Transmembrane helix</keyword>
<gene>
    <name evidence="10" type="ORF">EPICR_70133</name>
</gene>
<dbReference type="InterPro" id="IPR026579">
    <property type="entry name" value="FtsQ"/>
</dbReference>
<evidence type="ECO:0000256" key="5">
    <source>
        <dbReference type="ARBA" id="ARBA00022989"/>
    </source>
</evidence>
<dbReference type="GO" id="GO:0016020">
    <property type="term" value="C:membrane"/>
    <property type="evidence" value="ECO:0007669"/>
    <property type="project" value="UniProtKB-SubCell"/>
</dbReference>
<dbReference type="EMBL" id="CAACVI010000050">
    <property type="protein sequence ID" value="VEN75291.1"/>
    <property type="molecule type" value="Genomic_DNA"/>
</dbReference>
<evidence type="ECO:0000256" key="7">
    <source>
        <dbReference type="ARBA" id="ARBA00023306"/>
    </source>
</evidence>
<reference evidence="10" key="1">
    <citation type="submission" date="2019-01" db="EMBL/GenBank/DDBJ databases">
        <authorList>
            <consortium name="Genoscope - CEA"/>
            <person name="William W."/>
        </authorList>
    </citation>
    <scope>NUCLEOTIDE SEQUENCE</scope>
    <source>
        <strain evidence="10">CR-1</strain>
    </source>
</reference>
<keyword evidence="3 10" id="KW-0132">Cell division</keyword>
<dbReference type="InterPro" id="IPR013685">
    <property type="entry name" value="POTRA_FtsQ_type"/>
</dbReference>
<name>A0A484HJ37_9BACT</name>
<dbReference type="AlphaFoldDB" id="A0A484HJ37"/>
<dbReference type="InterPro" id="IPR034746">
    <property type="entry name" value="POTRA"/>
</dbReference>
<dbReference type="GO" id="GO:0090529">
    <property type="term" value="P:cell septum assembly"/>
    <property type="evidence" value="ECO:0007669"/>
    <property type="project" value="InterPro"/>
</dbReference>
<keyword evidence="4 8" id="KW-0812">Transmembrane</keyword>
<dbReference type="Gene3D" id="3.10.20.310">
    <property type="entry name" value="membrane protein fhac"/>
    <property type="match status" value="1"/>
</dbReference>
<organism evidence="10">
    <name type="scientific">uncultured Desulfobacteraceae bacterium</name>
    <dbReference type="NCBI Taxonomy" id="218296"/>
    <lineage>
        <taxon>Bacteria</taxon>
        <taxon>Pseudomonadati</taxon>
        <taxon>Thermodesulfobacteriota</taxon>
        <taxon>Desulfobacteria</taxon>
        <taxon>Desulfobacterales</taxon>
        <taxon>Desulfobacteraceae</taxon>
        <taxon>environmental samples</taxon>
    </lineage>
</organism>
<dbReference type="PROSITE" id="PS51779">
    <property type="entry name" value="POTRA"/>
    <property type="match status" value="1"/>
</dbReference>
<evidence type="ECO:0000256" key="6">
    <source>
        <dbReference type="ARBA" id="ARBA00023136"/>
    </source>
</evidence>
<evidence type="ECO:0000256" key="2">
    <source>
        <dbReference type="ARBA" id="ARBA00022475"/>
    </source>
</evidence>
<protein>
    <submittedName>
        <fullName evidence="10">Putative Cell division protein FtsQ</fullName>
    </submittedName>
</protein>
<comment type="subcellular location">
    <subcellularLocation>
        <location evidence="1">Membrane</location>
    </subcellularLocation>
</comment>
<sequence>MSAYAPASKGPYKKSPVRKRKAAARRGFFLAGMALFVVFMAVLGFVFTKAHNAALRSAAFKAREIRVTGARFLSRRQVLDQAGIREGANVLAVNLSLARKRLLANPWIVDAQVKRHLPAGLEIGIRERAALAALDVGPGFLLDEDGRVFKRLEASDPPDLVRVKGLAFSDMDPAPESGPAAFAEAIRALKVFGREKRLFAPGTLKEIRVDRELGLELAISGDGKKTGAGAAKRIRIGYGSYGEKRKALERVARHMKSHGGFSKYSFLDLSAPERAVVRPVGRGIKKQ</sequence>